<dbReference type="GO" id="GO:0046872">
    <property type="term" value="F:metal ion binding"/>
    <property type="evidence" value="ECO:0007669"/>
    <property type="project" value="InterPro"/>
</dbReference>
<protein>
    <submittedName>
        <fullName evidence="2">Putative ovule protein</fullName>
    </submittedName>
</protein>
<evidence type="ECO:0000313" key="2">
    <source>
        <dbReference type="EMBL" id="JAP10266.1"/>
    </source>
</evidence>
<feature type="domain" description="Lipoxygenase" evidence="1">
    <location>
        <begin position="1"/>
        <end position="30"/>
    </location>
</feature>
<dbReference type="Pfam" id="PF00305">
    <property type="entry name" value="Lipoxygenase"/>
    <property type="match status" value="1"/>
</dbReference>
<organism evidence="2">
    <name type="scientific">Solanum chacoense</name>
    <name type="common">Chaco potato</name>
    <dbReference type="NCBI Taxonomy" id="4108"/>
    <lineage>
        <taxon>Eukaryota</taxon>
        <taxon>Viridiplantae</taxon>
        <taxon>Streptophyta</taxon>
        <taxon>Embryophyta</taxon>
        <taxon>Tracheophyta</taxon>
        <taxon>Spermatophyta</taxon>
        <taxon>Magnoliopsida</taxon>
        <taxon>eudicotyledons</taxon>
        <taxon>Gunneridae</taxon>
        <taxon>Pentapetalae</taxon>
        <taxon>asterids</taxon>
        <taxon>lamiids</taxon>
        <taxon>Solanales</taxon>
        <taxon>Solanaceae</taxon>
        <taxon>Solanoideae</taxon>
        <taxon>Solaneae</taxon>
        <taxon>Solanum</taxon>
    </lineage>
</organism>
<dbReference type="AlphaFoldDB" id="A0A0V0GQT4"/>
<accession>A0A0V0GQT4</accession>
<dbReference type="EMBL" id="GEDG01033410">
    <property type="protein sequence ID" value="JAP10266.1"/>
    <property type="molecule type" value="Transcribed_RNA"/>
</dbReference>
<proteinExistence type="predicted"/>
<name>A0A0V0GQT4_SOLCH</name>
<dbReference type="InterPro" id="IPR013819">
    <property type="entry name" value="LipOase_C"/>
</dbReference>
<sequence length="78" mass="8924">NYRGVAVEDSTCPHGVRLLIQDYPYAVDGLFAQGRKNHDLSHRIYQLLFTIFKKQVITDSNNHTKIKLSILQPVTTLL</sequence>
<evidence type="ECO:0000259" key="1">
    <source>
        <dbReference type="PROSITE" id="PS51393"/>
    </source>
</evidence>
<dbReference type="GO" id="GO:0016702">
    <property type="term" value="F:oxidoreductase activity, acting on single donors with incorporation of molecular oxygen, incorporation of two atoms of oxygen"/>
    <property type="evidence" value="ECO:0007669"/>
    <property type="project" value="InterPro"/>
</dbReference>
<feature type="non-terminal residue" evidence="2">
    <location>
        <position position="1"/>
    </location>
</feature>
<dbReference type="InterPro" id="IPR036226">
    <property type="entry name" value="LipOase_C_sf"/>
</dbReference>
<dbReference type="SUPFAM" id="SSF48484">
    <property type="entry name" value="Lipoxigenase"/>
    <property type="match status" value="1"/>
</dbReference>
<dbReference type="PROSITE" id="PS51393">
    <property type="entry name" value="LIPOXYGENASE_3"/>
    <property type="match status" value="1"/>
</dbReference>
<reference evidence="2" key="1">
    <citation type="submission" date="2015-12" db="EMBL/GenBank/DDBJ databases">
        <title>Gene expression during late stages of embryo sac development: a critical building block for successful pollen-pistil interactions.</title>
        <authorList>
            <person name="Liu Y."/>
            <person name="Joly V."/>
            <person name="Sabar M."/>
            <person name="Matton D.P."/>
        </authorList>
    </citation>
    <scope>NUCLEOTIDE SEQUENCE</scope>
</reference>